<dbReference type="AlphaFoldDB" id="A0A345Z2I0"/>
<evidence type="ECO:0000256" key="1">
    <source>
        <dbReference type="SAM" id="Phobius"/>
    </source>
</evidence>
<evidence type="ECO:0000313" key="3">
    <source>
        <dbReference type="Proteomes" id="UP000254792"/>
    </source>
</evidence>
<dbReference type="EMBL" id="CP031376">
    <property type="protein sequence ID" value="AXK50809.1"/>
    <property type="molecule type" value="Genomic_DNA"/>
</dbReference>
<proteinExistence type="predicted"/>
<evidence type="ECO:0000313" key="2">
    <source>
        <dbReference type="EMBL" id="AXK50809.1"/>
    </source>
</evidence>
<feature type="transmembrane region" description="Helical" evidence="1">
    <location>
        <begin position="12"/>
        <end position="36"/>
    </location>
</feature>
<protein>
    <submittedName>
        <fullName evidence="2">Uncharacterized protein</fullName>
    </submittedName>
</protein>
<reference evidence="2 3" key="1">
    <citation type="submission" date="2018-07" db="EMBL/GenBank/DDBJ databases">
        <title>Complete genome sequence of Spiroplasma alleghenense PLHS-1 (ATCC 51752).</title>
        <authorList>
            <person name="Chou L."/>
            <person name="Lee T.-Y."/>
            <person name="Tsai Y.-M."/>
            <person name="Kuo C.-H."/>
        </authorList>
    </citation>
    <scope>NUCLEOTIDE SEQUENCE [LARGE SCALE GENOMIC DNA]</scope>
    <source>
        <strain evidence="2 3">PLHS-1</strain>
    </source>
</reference>
<sequence>MKASYYRSAWVLNLISLILTLCSVGFFGLFGIFYLITMSTNGEIRVAGIVILLMFTIFLILGCLTMPIIAMVIISKAKKNGYKDRHTALGICLLIFGGLFGLIAGILILIADSDSNQANSIYNDAPPIERSMNPSEPESII</sequence>
<feature type="transmembrane region" description="Helical" evidence="1">
    <location>
        <begin position="48"/>
        <end position="74"/>
    </location>
</feature>
<keyword evidence="1" id="KW-0812">Transmembrane</keyword>
<keyword evidence="1" id="KW-1133">Transmembrane helix</keyword>
<keyword evidence="3" id="KW-1185">Reference proteome</keyword>
<dbReference type="KEGG" id="salx:SALLE_v1c01330"/>
<organism evidence="2 3">
    <name type="scientific">Spiroplasma alleghenense</name>
    <dbReference type="NCBI Taxonomy" id="216931"/>
    <lineage>
        <taxon>Bacteria</taxon>
        <taxon>Bacillati</taxon>
        <taxon>Mycoplasmatota</taxon>
        <taxon>Mollicutes</taxon>
        <taxon>Entomoplasmatales</taxon>
        <taxon>Spiroplasmataceae</taxon>
        <taxon>Spiroplasma</taxon>
    </lineage>
</organism>
<dbReference type="Proteomes" id="UP000254792">
    <property type="component" value="Chromosome"/>
</dbReference>
<gene>
    <name evidence="2" type="ORF">SALLE_v1c01330</name>
</gene>
<accession>A0A345Z2I0</accession>
<feature type="transmembrane region" description="Helical" evidence="1">
    <location>
        <begin position="86"/>
        <end position="111"/>
    </location>
</feature>
<dbReference type="RefSeq" id="WP_115557735.1">
    <property type="nucleotide sequence ID" value="NZ_CP031376.1"/>
</dbReference>
<keyword evidence="1" id="KW-0472">Membrane</keyword>
<name>A0A345Z2I0_9MOLU</name>